<feature type="domain" description="E3 ubiquitin-protein ligase synoviolin-like TPR repeats" evidence="11">
    <location>
        <begin position="40"/>
        <end position="120"/>
    </location>
</feature>
<organism evidence="12 13">
    <name type="scientific">Dibothriocephalus latus</name>
    <name type="common">Fish tapeworm</name>
    <name type="synonym">Diphyllobothrium latum</name>
    <dbReference type="NCBI Taxonomy" id="60516"/>
    <lineage>
        <taxon>Eukaryota</taxon>
        <taxon>Metazoa</taxon>
        <taxon>Spiralia</taxon>
        <taxon>Lophotrochozoa</taxon>
        <taxon>Platyhelminthes</taxon>
        <taxon>Cestoda</taxon>
        <taxon>Eucestoda</taxon>
        <taxon>Diphyllobothriidea</taxon>
        <taxon>Diphyllobothriidae</taxon>
        <taxon>Dibothriocephalus</taxon>
    </lineage>
</organism>
<dbReference type="InterPro" id="IPR050731">
    <property type="entry name" value="HRD1_E3_ubiq-ligases"/>
</dbReference>
<dbReference type="OrthoDB" id="7759664at2759"/>
<dbReference type="GO" id="GO:0043161">
    <property type="term" value="P:proteasome-mediated ubiquitin-dependent protein catabolic process"/>
    <property type="evidence" value="ECO:0007669"/>
    <property type="project" value="TreeGrafter"/>
</dbReference>
<keyword evidence="3" id="KW-0808">Transferase</keyword>
<evidence type="ECO:0000259" key="11">
    <source>
        <dbReference type="Pfam" id="PF25563"/>
    </source>
</evidence>
<dbReference type="GO" id="GO:0036503">
    <property type="term" value="P:ERAD pathway"/>
    <property type="evidence" value="ECO:0007669"/>
    <property type="project" value="TreeGrafter"/>
</dbReference>
<evidence type="ECO:0000256" key="10">
    <source>
        <dbReference type="SAM" id="Phobius"/>
    </source>
</evidence>
<feature type="transmembrane region" description="Helical" evidence="10">
    <location>
        <begin position="40"/>
        <end position="61"/>
    </location>
</feature>
<evidence type="ECO:0000256" key="6">
    <source>
        <dbReference type="ARBA" id="ARBA00022771"/>
    </source>
</evidence>
<reference evidence="12 13" key="1">
    <citation type="submission" date="2018-11" db="EMBL/GenBank/DDBJ databases">
        <authorList>
            <consortium name="Pathogen Informatics"/>
        </authorList>
    </citation>
    <scope>NUCLEOTIDE SEQUENCE [LARGE SCALE GENOMIC DNA]</scope>
</reference>
<dbReference type="Pfam" id="PF25563">
    <property type="entry name" value="TPR_SYVN1_N"/>
    <property type="match status" value="2"/>
</dbReference>
<feature type="transmembrane region" description="Helical" evidence="10">
    <location>
        <begin position="98"/>
        <end position="115"/>
    </location>
</feature>
<comment type="pathway">
    <text evidence="2">Protein modification; protein ubiquitination.</text>
</comment>
<keyword evidence="5" id="KW-0479">Metal-binding</keyword>
<keyword evidence="8 10" id="KW-1133">Transmembrane helix</keyword>
<keyword evidence="9 10" id="KW-0472">Membrane</keyword>
<keyword evidence="6" id="KW-0863">Zinc-finger</keyword>
<proteinExistence type="predicted"/>
<evidence type="ECO:0000256" key="2">
    <source>
        <dbReference type="ARBA" id="ARBA00004906"/>
    </source>
</evidence>
<dbReference type="AlphaFoldDB" id="A0A3P7N1T4"/>
<protein>
    <recommendedName>
        <fullName evidence="11">E3 ubiquitin-protein ligase synoviolin-like TPR repeats domain-containing protein</fullName>
    </recommendedName>
</protein>
<dbReference type="EMBL" id="UYRU01077976">
    <property type="protein sequence ID" value="VDN28707.1"/>
    <property type="molecule type" value="Genomic_DNA"/>
</dbReference>
<accession>A0A3P7N1T4</accession>
<evidence type="ECO:0000256" key="1">
    <source>
        <dbReference type="ARBA" id="ARBA00004370"/>
    </source>
</evidence>
<dbReference type="GO" id="GO:0061630">
    <property type="term" value="F:ubiquitin protein ligase activity"/>
    <property type="evidence" value="ECO:0007669"/>
    <property type="project" value="UniProtKB-EC"/>
</dbReference>
<name>A0A3P7N1T4_DIBLA</name>
<evidence type="ECO:0000256" key="3">
    <source>
        <dbReference type="ARBA" id="ARBA00022679"/>
    </source>
</evidence>
<gene>
    <name evidence="12" type="ORF">DILT_LOCUS15232</name>
</gene>
<feature type="transmembrane region" description="Helical" evidence="10">
    <location>
        <begin position="121"/>
        <end position="138"/>
    </location>
</feature>
<keyword evidence="7" id="KW-0862">Zinc</keyword>
<dbReference type="Proteomes" id="UP000281553">
    <property type="component" value="Unassembled WGS sequence"/>
</dbReference>
<comment type="subcellular location">
    <subcellularLocation>
        <location evidence="1">Membrane</location>
    </subcellularLocation>
</comment>
<dbReference type="InterPro" id="IPR057992">
    <property type="entry name" value="TPR_SYVN1_N"/>
</dbReference>
<evidence type="ECO:0000256" key="9">
    <source>
        <dbReference type="ARBA" id="ARBA00023136"/>
    </source>
</evidence>
<keyword evidence="13" id="KW-1185">Reference proteome</keyword>
<feature type="domain" description="E3 ubiquitin-protein ligase synoviolin-like TPR repeats" evidence="11">
    <location>
        <begin position="133"/>
        <end position="189"/>
    </location>
</feature>
<evidence type="ECO:0000256" key="5">
    <source>
        <dbReference type="ARBA" id="ARBA00022723"/>
    </source>
</evidence>
<evidence type="ECO:0000256" key="8">
    <source>
        <dbReference type="ARBA" id="ARBA00022989"/>
    </source>
</evidence>
<evidence type="ECO:0000313" key="12">
    <source>
        <dbReference type="EMBL" id="VDN28707.1"/>
    </source>
</evidence>
<dbReference type="GO" id="GO:0008270">
    <property type="term" value="F:zinc ion binding"/>
    <property type="evidence" value="ECO:0007669"/>
    <property type="project" value="UniProtKB-KW"/>
</dbReference>
<dbReference type="PANTHER" id="PTHR22763">
    <property type="entry name" value="RING ZINC FINGER PROTEIN"/>
    <property type="match status" value="1"/>
</dbReference>
<evidence type="ECO:0000313" key="13">
    <source>
        <dbReference type="Proteomes" id="UP000281553"/>
    </source>
</evidence>
<dbReference type="GO" id="GO:0012505">
    <property type="term" value="C:endomembrane system"/>
    <property type="evidence" value="ECO:0007669"/>
    <property type="project" value="UniProtKB-SubCell"/>
</dbReference>
<evidence type="ECO:0000256" key="4">
    <source>
        <dbReference type="ARBA" id="ARBA00022692"/>
    </source>
</evidence>
<dbReference type="PANTHER" id="PTHR22763:SF184">
    <property type="entry name" value="E3 UBIQUITIN-PROTEIN LIGASE SYNOVIOLIN"/>
    <property type="match status" value="1"/>
</dbReference>
<evidence type="ECO:0000256" key="7">
    <source>
        <dbReference type="ARBA" id="ARBA00022833"/>
    </source>
</evidence>
<keyword evidence="4 10" id="KW-0812">Transmembrane</keyword>
<sequence>MYNWKCFLSEKAILSCRNISSKVSTIFRGMFGIYPRKFQVILAQCLTFLVMIAKFVCWIFFGTLQRSEVDNILSRAWYTFFDMCLVFAFFQDELNTKFMFLFTIILFVKTFHWLLEERIENYYILLFGLLSTIVRYKAMYMLYADIAVGLFRLSFYLEFAPILWSHHPFPLFMVRPIYLNFRFLRKTVRVSLSSILVIFSKKLFFSTNTSKFQ</sequence>